<accession>A0A250X205</accession>
<dbReference type="SUPFAM" id="SSF56112">
    <property type="entry name" value="Protein kinase-like (PK-like)"/>
    <property type="match status" value="1"/>
</dbReference>
<keyword evidence="2" id="KW-0812">Transmembrane</keyword>
<dbReference type="PROSITE" id="PS50011">
    <property type="entry name" value="PROTEIN_KINASE_DOM"/>
    <property type="match status" value="1"/>
</dbReference>
<dbReference type="Proteomes" id="UP000232323">
    <property type="component" value="Unassembled WGS sequence"/>
</dbReference>
<dbReference type="PROSITE" id="PS00108">
    <property type="entry name" value="PROTEIN_KINASE_ST"/>
    <property type="match status" value="1"/>
</dbReference>
<evidence type="ECO:0000256" key="2">
    <source>
        <dbReference type="SAM" id="Phobius"/>
    </source>
</evidence>
<dbReference type="EMBL" id="BEGY01000022">
    <property type="protein sequence ID" value="GAX77123.1"/>
    <property type="molecule type" value="Genomic_DNA"/>
</dbReference>
<protein>
    <recommendedName>
        <fullName evidence="3">Protein kinase domain-containing protein</fullName>
    </recommendedName>
</protein>
<keyword evidence="2" id="KW-1133">Transmembrane helix</keyword>
<name>A0A250X205_9CHLO</name>
<dbReference type="AlphaFoldDB" id="A0A250X205"/>
<dbReference type="InterPro" id="IPR008271">
    <property type="entry name" value="Ser/Thr_kinase_AS"/>
</dbReference>
<evidence type="ECO:0000259" key="3">
    <source>
        <dbReference type="PROSITE" id="PS50011"/>
    </source>
</evidence>
<dbReference type="InterPro" id="IPR000719">
    <property type="entry name" value="Prot_kinase_dom"/>
</dbReference>
<comment type="caution">
    <text evidence="4">The sequence shown here is derived from an EMBL/GenBank/DDBJ whole genome shotgun (WGS) entry which is preliminary data.</text>
</comment>
<dbReference type="OrthoDB" id="4062651at2759"/>
<sequence length="1263" mass="134294">MVGYLVAQALQSQQNPTSGTPPHTLWLLIKAPAVTLPAGPLGSVQHFGWSPLFEYGGSQFASFSRPYILRGNVTISGAFGYTPELDFELQPNLLQITESGSLLLQNLTLVNLPASSSQYPSGLLRSLSWFIYSSGAILNLQLQHLALVLPDDELALLNASFANNASSWLTSNEPGVQAPSSILASAPVGLVSMADSLFVESLVFSMGSMTWTNVMVVGSTFSTVIPKLTNWGGKGLRNVMVVGSTFSTVIPKLTKGGGLGPGTSDTSPFPIPYLMTVADVHPDLGQRPVWPRVLLPAFPLTWITAVPSSTFPQTFFNVSENPAFEATHFMLLSNLTTVNVGTQPQSMKSAMIISGDPMVPTSRVLDFQYFAGGATINLCTPSLSSVCYLYLKSMTLVNLPAVSYDVGSTMSNYTCLLWPFQDKFPNSFTNLQVQLRLVNVTVVLPAIELEVVRMLINDTAPPINTSALNILRSAVLNPQLTYQMLPGDIDLSILASEPQGTLPSRKLRYSTSTSSLASLPSAPASATPLPGDIVFGTFSWFGISGTNVTFTAKWPRNILAPGPAFSDPVILVYHPKPSPNPMLPPPAVPAHPHVFPARPSTSLSSWEVAVVVSVSIVVSVIIGVVVGVWWMRHRSAKKAMNEDKEGSRVRGIDRDSNFPSPVLPALALSSLAGTSSGDSSTRKGVPIVGSSSTANKVPLQNAAVTVGGQVALTAIKTTNNGSGVVDPDLDSSLLMASRSSETLVAAGALPIKRDTENLMAEIFEDEEEEGGAGVLTEQQSTSAAVVPFDSRLASSHQRSRNDPRREILRQMEELREELHDGQSQWEVHEQLGKGGFGVVYKVMADVKAEHNRKTALREAAINATLNHPNIVTTYTYDMQPLGDVQVLPLLVQVAAGLAYIHAKNIIHGDLKPDNVLLKSTSSSSSEALLSISLGTSASGTPVTVQSCVAKVADFGMSMNIRGNKTHISGVRHGTPMYIAPEILQNGKASKAADVYSFGVIMWELCHSMIAWHQYLRVSGVGAKAASNAGNRLATFHPNLFGYNDPGCGTAGSPASLHVPSSYVRLGSACVSQDPLARPTFEEVLIALKQIQADAEEAASRQTQHDAAGAGGSGGSDGGMLPSVRVAHVAVQSAAGSSPASVWGCVQEAMDLREGVKEVESVSVMPWKGTSSTTVQQPLKSVGKMICGSQVLGTSQMETAREQPPVTEDFSNQEATTKAGPSVQYRVMPVAVVGEEAVEDSEEEDLMAVHFDPDIHGGSFGEEL</sequence>
<feature type="region of interest" description="Disordered" evidence="1">
    <location>
        <begin position="1096"/>
        <end position="1120"/>
    </location>
</feature>
<dbReference type="Gene3D" id="1.10.510.10">
    <property type="entry name" value="Transferase(Phosphotransferase) domain 1"/>
    <property type="match status" value="2"/>
</dbReference>
<reference evidence="4 5" key="1">
    <citation type="submission" date="2017-08" db="EMBL/GenBank/DDBJ databases">
        <title>Acidophilic green algal genome provides insights into adaptation to an acidic environment.</title>
        <authorList>
            <person name="Hirooka S."/>
            <person name="Hirose Y."/>
            <person name="Kanesaki Y."/>
            <person name="Higuchi S."/>
            <person name="Fujiwara T."/>
            <person name="Onuma R."/>
            <person name="Era A."/>
            <person name="Ohbayashi R."/>
            <person name="Uzuka A."/>
            <person name="Nozaki H."/>
            <person name="Yoshikawa H."/>
            <person name="Miyagishima S.Y."/>
        </authorList>
    </citation>
    <scope>NUCLEOTIDE SEQUENCE [LARGE SCALE GENOMIC DNA]</scope>
    <source>
        <strain evidence="4 5">NIES-2499</strain>
    </source>
</reference>
<feature type="compositionally biased region" description="Gly residues" evidence="1">
    <location>
        <begin position="1108"/>
        <end position="1117"/>
    </location>
</feature>
<feature type="domain" description="Protein kinase" evidence="3">
    <location>
        <begin position="825"/>
        <end position="1090"/>
    </location>
</feature>
<dbReference type="PANTHER" id="PTHR44329:SF214">
    <property type="entry name" value="PROTEIN KINASE DOMAIN-CONTAINING PROTEIN"/>
    <property type="match status" value="1"/>
</dbReference>
<dbReference type="PANTHER" id="PTHR44329">
    <property type="entry name" value="SERINE/THREONINE-PROTEIN KINASE TNNI3K-RELATED"/>
    <property type="match status" value="1"/>
</dbReference>
<dbReference type="SMART" id="SM00220">
    <property type="entry name" value="S_TKc"/>
    <property type="match status" value="1"/>
</dbReference>
<dbReference type="Pfam" id="PF00069">
    <property type="entry name" value="Pkinase"/>
    <property type="match status" value="1"/>
</dbReference>
<keyword evidence="5" id="KW-1185">Reference proteome</keyword>
<evidence type="ECO:0000313" key="4">
    <source>
        <dbReference type="EMBL" id="GAX77123.1"/>
    </source>
</evidence>
<organism evidence="4 5">
    <name type="scientific">Chlamydomonas eustigma</name>
    <dbReference type="NCBI Taxonomy" id="1157962"/>
    <lineage>
        <taxon>Eukaryota</taxon>
        <taxon>Viridiplantae</taxon>
        <taxon>Chlorophyta</taxon>
        <taxon>core chlorophytes</taxon>
        <taxon>Chlorophyceae</taxon>
        <taxon>CS clade</taxon>
        <taxon>Chlamydomonadales</taxon>
        <taxon>Chlamydomonadaceae</taxon>
        <taxon>Chlamydomonas</taxon>
    </lineage>
</organism>
<feature type="region of interest" description="Disordered" evidence="1">
    <location>
        <begin position="672"/>
        <end position="691"/>
    </location>
</feature>
<feature type="transmembrane region" description="Helical" evidence="2">
    <location>
        <begin position="608"/>
        <end position="631"/>
    </location>
</feature>
<evidence type="ECO:0000313" key="5">
    <source>
        <dbReference type="Proteomes" id="UP000232323"/>
    </source>
</evidence>
<dbReference type="GO" id="GO:0004674">
    <property type="term" value="F:protein serine/threonine kinase activity"/>
    <property type="evidence" value="ECO:0007669"/>
    <property type="project" value="TreeGrafter"/>
</dbReference>
<keyword evidence="2" id="KW-0472">Membrane</keyword>
<dbReference type="CDD" id="cd14014">
    <property type="entry name" value="STKc_PknB_like"/>
    <property type="match status" value="1"/>
</dbReference>
<gene>
    <name evidence="4" type="ORF">CEUSTIGMA_g4569.t1</name>
</gene>
<dbReference type="InterPro" id="IPR011009">
    <property type="entry name" value="Kinase-like_dom_sf"/>
</dbReference>
<proteinExistence type="predicted"/>
<dbReference type="InterPro" id="IPR051681">
    <property type="entry name" value="Ser/Thr_Kinases-Pseudokinases"/>
</dbReference>
<evidence type="ECO:0000256" key="1">
    <source>
        <dbReference type="SAM" id="MobiDB-lite"/>
    </source>
</evidence>
<dbReference type="GO" id="GO:0005524">
    <property type="term" value="F:ATP binding"/>
    <property type="evidence" value="ECO:0007669"/>
    <property type="project" value="InterPro"/>
</dbReference>
<dbReference type="STRING" id="1157962.A0A250X205"/>